<dbReference type="PROSITE" id="PS50830">
    <property type="entry name" value="TNASE_3"/>
    <property type="match status" value="1"/>
</dbReference>
<gene>
    <name evidence="7" type="ORF">CLA01_10450</name>
</gene>
<accession>A0A511Y6Z8</accession>
<dbReference type="PROSITE" id="PS01284">
    <property type="entry name" value="TNASE_2"/>
    <property type="match status" value="1"/>
</dbReference>
<dbReference type="SMART" id="SM00318">
    <property type="entry name" value="SNc"/>
    <property type="match status" value="1"/>
</dbReference>
<feature type="compositionally biased region" description="Basic and acidic residues" evidence="4">
    <location>
        <begin position="165"/>
        <end position="176"/>
    </location>
</feature>
<proteinExistence type="predicted"/>
<feature type="domain" description="TNase-like" evidence="6">
    <location>
        <begin position="17"/>
        <end position="139"/>
    </location>
</feature>
<keyword evidence="1" id="KW-0540">Nuclease</keyword>
<feature type="chain" id="PRO_5022146015" evidence="5">
    <location>
        <begin position="22"/>
        <end position="184"/>
    </location>
</feature>
<dbReference type="OrthoDB" id="9805504at2"/>
<evidence type="ECO:0000256" key="4">
    <source>
        <dbReference type="SAM" id="MobiDB-lite"/>
    </source>
</evidence>
<protein>
    <submittedName>
        <fullName evidence="7">Putative endonuclease</fullName>
    </submittedName>
</protein>
<feature type="region of interest" description="Disordered" evidence="4">
    <location>
        <begin position="148"/>
        <end position="184"/>
    </location>
</feature>
<dbReference type="AlphaFoldDB" id="A0A511Y6Z8"/>
<dbReference type="PANTHER" id="PTHR12302">
    <property type="entry name" value="EBNA2 BINDING PROTEIN P100"/>
    <property type="match status" value="1"/>
</dbReference>
<dbReference type="Proteomes" id="UP000321150">
    <property type="component" value="Unassembled WGS sequence"/>
</dbReference>
<evidence type="ECO:0000256" key="2">
    <source>
        <dbReference type="ARBA" id="ARBA00022759"/>
    </source>
</evidence>
<dbReference type="GO" id="GO:0004519">
    <property type="term" value="F:endonuclease activity"/>
    <property type="evidence" value="ECO:0007669"/>
    <property type="project" value="UniProtKB-KW"/>
</dbReference>
<dbReference type="Gene3D" id="2.40.50.90">
    <property type="match status" value="1"/>
</dbReference>
<dbReference type="SUPFAM" id="SSF50199">
    <property type="entry name" value="Staphylococcal nuclease"/>
    <property type="match status" value="1"/>
</dbReference>
<evidence type="ECO:0000259" key="6">
    <source>
        <dbReference type="PROSITE" id="PS50830"/>
    </source>
</evidence>
<dbReference type="InterPro" id="IPR035437">
    <property type="entry name" value="SNase_OB-fold_sf"/>
</dbReference>
<dbReference type="InterPro" id="IPR016071">
    <property type="entry name" value="Staphylococal_nuclease_OB-fold"/>
</dbReference>
<evidence type="ECO:0000256" key="1">
    <source>
        <dbReference type="ARBA" id="ARBA00022722"/>
    </source>
</evidence>
<dbReference type="GO" id="GO:0016787">
    <property type="term" value="F:hydrolase activity"/>
    <property type="evidence" value="ECO:0007669"/>
    <property type="project" value="UniProtKB-KW"/>
</dbReference>
<dbReference type="Pfam" id="PF00565">
    <property type="entry name" value="SNase"/>
    <property type="match status" value="1"/>
</dbReference>
<evidence type="ECO:0000256" key="3">
    <source>
        <dbReference type="ARBA" id="ARBA00022801"/>
    </source>
</evidence>
<evidence type="ECO:0000313" key="7">
    <source>
        <dbReference type="EMBL" id="GEN70973.1"/>
    </source>
</evidence>
<sequence>MRIFLSALLCFPLLFFSQTTAKVVGISDGDTITVLLDGNVQKKLRLAEVDCPENRQPFGKNAKKFTSDQVFAKQIRFIETNKDRYGRSVAKIYYDNGKYLSAEIIKAGYGWWYYSYSKNADLGKMQETAKNKKLGLWQDKKAVSPWDFRKEQRENAKKKRLQKQLLEHQAQKEKEQGFGNNKTV</sequence>
<dbReference type="RefSeq" id="WP_111952907.1">
    <property type="nucleotide sequence ID" value="NZ_BJYI01000003.1"/>
</dbReference>
<dbReference type="PROSITE" id="PS01123">
    <property type="entry name" value="TNASE_1"/>
    <property type="match status" value="1"/>
</dbReference>
<dbReference type="EMBL" id="BJYI01000003">
    <property type="protein sequence ID" value="GEN70973.1"/>
    <property type="molecule type" value="Genomic_DNA"/>
</dbReference>
<name>A0A511Y6Z8_9FLAO</name>
<keyword evidence="2 7" id="KW-0255">Endonuclease</keyword>
<feature type="signal peptide" evidence="5">
    <location>
        <begin position="1"/>
        <end position="21"/>
    </location>
</feature>
<organism evidence="7 8">
    <name type="scientific">Chryseobacterium lathyri</name>
    <dbReference type="NCBI Taxonomy" id="395933"/>
    <lineage>
        <taxon>Bacteria</taxon>
        <taxon>Pseudomonadati</taxon>
        <taxon>Bacteroidota</taxon>
        <taxon>Flavobacteriia</taxon>
        <taxon>Flavobacteriales</taxon>
        <taxon>Weeksellaceae</taxon>
        <taxon>Chryseobacterium group</taxon>
        <taxon>Chryseobacterium</taxon>
    </lineage>
</organism>
<evidence type="ECO:0000256" key="5">
    <source>
        <dbReference type="SAM" id="SignalP"/>
    </source>
</evidence>
<keyword evidence="5" id="KW-0732">Signal</keyword>
<dbReference type="GO" id="GO:0003676">
    <property type="term" value="F:nucleic acid binding"/>
    <property type="evidence" value="ECO:0007669"/>
    <property type="project" value="InterPro"/>
</dbReference>
<dbReference type="PANTHER" id="PTHR12302:SF3">
    <property type="entry name" value="SERINE_THREONINE-PROTEIN KINASE 31"/>
    <property type="match status" value="1"/>
</dbReference>
<keyword evidence="3" id="KW-0378">Hydrolase</keyword>
<dbReference type="InterPro" id="IPR002071">
    <property type="entry name" value="Thermonucl_AS"/>
</dbReference>
<evidence type="ECO:0000313" key="8">
    <source>
        <dbReference type="Proteomes" id="UP000321150"/>
    </source>
</evidence>
<comment type="caution">
    <text evidence="7">The sequence shown here is derived from an EMBL/GenBank/DDBJ whole genome shotgun (WGS) entry which is preliminary data.</text>
</comment>
<reference evidence="7 8" key="1">
    <citation type="submission" date="2019-07" db="EMBL/GenBank/DDBJ databases">
        <title>Whole genome shotgun sequence of Chryseobacterium lathyri NBRC 105250.</title>
        <authorList>
            <person name="Hosoyama A."/>
            <person name="Uohara A."/>
            <person name="Ohji S."/>
            <person name="Ichikawa N."/>
        </authorList>
    </citation>
    <scope>NUCLEOTIDE SEQUENCE [LARGE SCALE GENOMIC DNA]</scope>
    <source>
        <strain evidence="7 8">NBRC 105250</strain>
    </source>
</reference>